<sequence>AEKKALDVHFLTSSQNPEAATAANYQGFDYKR</sequence>
<keyword evidence="2" id="KW-1185">Reference proteome</keyword>
<proteinExistence type="predicted"/>
<organism evidence="1 2">
    <name type="scientific">Mesorhizobium alhagi CCNWXJ12-2</name>
    <dbReference type="NCBI Taxonomy" id="1107882"/>
    <lineage>
        <taxon>Bacteria</taxon>
        <taxon>Pseudomonadati</taxon>
        <taxon>Pseudomonadota</taxon>
        <taxon>Alphaproteobacteria</taxon>
        <taxon>Hyphomicrobiales</taxon>
        <taxon>Phyllobacteriaceae</taxon>
        <taxon>Allomesorhizobium</taxon>
    </lineage>
</organism>
<name>H0I481_9HYPH</name>
<accession>H0I481</accession>
<dbReference type="EMBL" id="AHAM01000366">
    <property type="protein sequence ID" value="EHK52214.1"/>
    <property type="molecule type" value="Genomic_DNA"/>
</dbReference>
<evidence type="ECO:0000313" key="2">
    <source>
        <dbReference type="Proteomes" id="UP000003250"/>
    </source>
</evidence>
<dbReference type="AlphaFoldDB" id="H0I481"/>
<evidence type="ECO:0000313" key="1">
    <source>
        <dbReference type="EMBL" id="EHK52214.1"/>
    </source>
</evidence>
<dbReference type="Proteomes" id="UP000003250">
    <property type="component" value="Unassembled WGS sequence"/>
</dbReference>
<gene>
    <name evidence="1" type="ORF">MAXJ12_36531</name>
</gene>
<feature type="non-terminal residue" evidence="1">
    <location>
        <position position="1"/>
    </location>
</feature>
<reference evidence="1 2" key="1">
    <citation type="journal article" date="2012" name="J. Bacteriol.">
        <title>Draft Genome Sequence of Mesorhizobium alhagi CCNWXJ12-2T, a Novel Salt-Resistant Species Isolated from the Desert of Northwestern China.</title>
        <authorList>
            <person name="Zhou M."/>
            <person name="Chen W."/>
            <person name="Chen H."/>
            <person name="Wei G."/>
        </authorList>
    </citation>
    <scope>NUCLEOTIDE SEQUENCE [LARGE SCALE GENOMIC DNA]</scope>
    <source>
        <strain evidence="1 2">CCNWXJ12-2</strain>
    </source>
</reference>
<protein>
    <submittedName>
        <fullName evidence="1">Uncharacterized protein</fullName>
    </submittedName>
</protein>